<evidence type="ECO:0000313" key="3">
    <source>
        <dbReference type="EMBL" id="SIS59300.1"/>
    </source>
</evidence>
<evidence type="ECO:0000259" key="2">
    <source>
        <dbReference type="Pfam" id="PF00266"/>
    </source>
</evidence>
<dbReference type="PANTHER" id="PTHR43586">
    <property type="entry name" value="CYSTEINE DESULFURASE"/>
    <property type="match status" value="1"/>
</dbReference>
<dbReference type="InterPro" id="IPR000192">
    <property type="entry name" value="Aminotrans_V_dom"/>
</dbReference>
<protein>
    <submittedName>
        <fullName evidence="3">Selenocysteine lyase/Cysteine desulfurase</fullName>
    </submittedName>
</protein>
<proteinExistence type="predicted"/>
<reference evidence="4" key="1">
    <citation type="submission" date="2017-01" db="EMBL/GenBank/DDBJ databases">
        <authorList>
            <person name="Varghese N."/>
            <person name="Submissions S."/>
        </authorList>
    </citation>
    <scope>NUCLEOTIDE SEQUENCE [LARGE SCALE GENOMIC DNA]</scope>
    <source>
        <strain evidence="4">DSM 21054</strain>
    </source>
</reference>
<dbReference type="STRING" id="477680.SAMN05421788_101112"/>
<dbReference type="Proteomes" id="UP000186917">
    <property type="component" value="Unassembled WGS sequence"/>
</dbReference>
<dbReference type="Gene3D" id="3.90.1150.10">
    <property type="entry name" value="Aspartate Aminotransferase, domain 1"/>
    <property type="match status" value="1"/>
</dbReference>
<name>A0A173MLZ1_9BACT</name>
<feature type="domain" description="Aminotransferase class V" evidence="2">
    <location>
        <begin position="53"/>
        <end position="354"/>
    </location>
</feature>
<dbReference type="EMBL" id="FTOR01000001">
    <property type="protein sequence ID" value="SIS59300.1"/>
    <property type="molecule type" value="Genomic_DNA"/>
</dbReference>
<dbReference type="InterPro" id="IPR015422">
    <property type="entry name" value="PyrdxlP-dep_Trfase_small"/>
</dbReference>
<dbReference type="PANTHER" id="PTHR43586:SF15">
    <property type="entry name" value="BLR3095 PROTEIN"/>
    <property type="match status" value="1"/>
</dbReference>
<dbReference type="InterPro" id="IPR015421">
    <property type="entry name" value="PyrdxlP-dep_Trfase_major"/>
</dbReference>
<gene>
    <name evidence="3" type="ORF">SAMN05421788_101112</name>
</gene>
<keyword evidence="4" id="KW-1185">Reference proteome</keyword>
<dbReference type="AlphaFoldDB" id="A0A173MLZ1"/>
<organism evidence="3 4">
    <name type="scientific">Filimonas lacunae</name>
    <dbReference type="NCBI Taxonomy" id="477680"/>
    <lineage>
        <taxon>Bacteria</taxon>
        <taxon>Pseudomonadati</taxon>
        <taxon>Bacteroidota</taxon>
        <taxon>Chitinophagia</taxon>
        <taxon>Chitinophagales</taxon>
        <taxon>Chitinophagaceae</taxon>
        <taxon>Filimonas</taxon>
    </lineage>
</organism>
<dbReference type="Gene3D" id="3.40.640.10">
    <property type="entry name" value="Type I PLP-dependent aspartate aminotransferase-like (Major domain)"/>
    <property type="match status" value="1"/>
</dbReference>
<dbReference type="KEGG" id="fln:FLA_4699"/>
<dbReference type="SUPFAM" id="SSF53383">
    <property type="entry name" value="PLP-dependent transferases"/>
    <property type="match status" value="1"/>
</dbReference>
<keyword evidence="1" id="KW-0663">Pyridoxal phosphate</keyword>
<dbReference type="OrthoDB" id="513408at2"/>
<accession>A0A173MLZ1</accession>
<keyword evidence="3" id="KW-0456">Lyase</keyword>
<sequence length="360" mass="40455">MNFSPLFPVLETCTYLNTANAGLLSVPLMEWRRETDRQFSIGASEFRSTTGNAIVEDARQTIAGYFHAKPGYTFLVPNMSFGFGKVLDGLEGPQRVLLLQDDYPSITYQVKSRGWEHEFISLLLYEQLEQRILEAVKRFRPTMLACSITHYLNGITLNLDLFAAIKAAYPSLLIVADATQYFGTTAFHFEDTAIDIVLASGYKWLSGGYGNGVVLVKEEAAARLYTKAQQLSGPNELFLKEKNKLALQFEPGHLDFISYGSLGQAIRLRQEWGEEQLLQHIDLLSAKAMKAFTERGVIDAAISMRKQHAPIFTIQVSDRVKEAIRAANIIGVNRGTGLRVSLHYYNTKQELQQLLEVMDK</sequence>
<dbReference type="GO" id="GO:0016829">
    <property type="term" value="F:lyase activity"/>
    <property type="evidence" value="ECO:0007669"/>
    <property type="project" value="UniProtKB-KW"/>
</dbReference>
<evidence type="ECO:0000256" key="1">
    <source>
        <dbReference type="ARBA" id="ARBA00022898"/>
    </source>
</evidence>
<dbReference type="Pfam" id="PF00266">
    <property type="entry name" value="Aminotran_5"/>
    <property type="match status" value="1"/>
</dbReference>
<dbReference type="InterPro" id="IPR015424">
    <property type="entry name" value="PyrdxlP-dep_Trfase"/>
</dbReference>
<dbReference type="RefSeq" id="WP_076374641.1">
    <property type="nucleotide sequence ID" value="NZ_AP017422.1"/>
</dbReference>
<evidence type="ECO:0000313" key="4">
    <source>
        <dbReference type="Proteomes" id="UP000186917"/>
    </source>
</evidence>